<dbReference type="PROSITE" id="PS50280">
    <property type="entry name" value="SET"/>
    <property type="match status" value="1"/>
</dbReference>
<dbReference type="PANTHER" id="PTHR12350:SF19">
    <property type="entry name" value="SET DOMAIN-CONTAINING PROTEIN"/>
    <property type="match status" value="1"/>
</dbReference>
<dbReference type="Pfam" id="PF00856">
    <property type="entry name" value="SET"/>
    <property type="match status" value="1"/>
</dbReference>
<keyword evidence="6" id="KW-1185">Reference proteome</keyword>
<evidence type="ECO:0000256" key="1">
    <source>
        <dbReference type="ARBA" id="ARBA00022679"/>
    </source>
</evidence>
<name>A0ABR6B8A7_9PSEU</name>
<dbReference type="InterPro" id="IPR001214">
    <property type="entry name" value="SET_dom"/>
</dbReference>
<evidence type="ECO:0008006" key="7">
    <source>
        <dbReference type="Google" id="ProtNLM"/>
    </source>
</evidence>
<dbReference type="PANTHER" id="PTHR12350">
    <property type="entry name" value="HISTONE-LYSINE N-METHYLTRANSFERASE-RELATED"/>
    <property type="match status" value="1"/>
</dbReference>
<proteinExistence type="predicted"/>
<feature type="domain" description="Post-SET" evidence="4">
    <location>
        <begin position="115"/>
        <end position="131"/>
    </location>
</feature>
<evidence type="ECO:0000313" key="6">
    <source>
        <dbReference type="Proteomes" id="UP000517916"/>
    </source>
</evidence>
<keyword evidence="2" id="KW-0949">S-adenosyl-L-methionine</keyword>
<comment type="caution">
    <text evidence="5">The sequence shown here is derived from an EMBL/GenBank/DDBJ whole genome shotgun (WGS) entry which is preliminary data.</text>
</comment>
<evidence type="ECO:0000259" key="3">
    <source>
        <dbReference type="PROSITE" id="PS50280"/>
    </source>
</evidence>
<gene>
    <name evidence="5" type="ORF">BC739_000307</name>
</gene>
<evidence type="ECO:0000259" key="4">
    <source>
        <dbReference type="PROSITE" id="PS50868"/>
    </source>
</evidence>
<reference evidence="5 6" key="1">
    <citation type="submission" date="2020-08" db="EMBL/GenBank/DDBJ databases">
        <title>Genomic Encyclopedia of Archaeal and Bacterial Type Strains, Phase II (KMG-II): from individual species to whole genera.</title>
        <authorList>
            <person name="Goeker M."/>
        </authorList>
    </citation>
    <scope>NUCLEOTIDE SEQUENCE [LARGE SCALE GENOMIC DNA]</scope>
    <source>
        <strain evidence="5 6">DSM 43850</strain>
    </source>
</reference>
<dbReference type="EMBL" id="JACJID010000001">
    <property type="protein sequence ID" value="MBA8923110.1"/>
    <property type="molecule type" value="Genomic_DNA"/>
</dbReference>
<dbReference type="SUPFAM" id="SSF82199">
    <property type="entry name" value="SET domain"/>
    <property type="match status" value="1"/>
</dbReference>
<dbReference type="RefSeq" id="WP_025359255.1">
    <property type="nucleotide sequence ID" value="NZ_BAAABQ010000011.1"/>
</dbReference>
<sequence>MTSENSGVAVVRSGGEYTIVASRPFATGSRLFEVNGEITGVPTRYSVQIGPDSHIDLPDRYGTEEVMDRFFWRFTNHSCEPNVRLDGRQFFALRPIERWQEITFHYGTTEYEMAEPFDCRCGSAQCEGRISGFRHLSAQSRRRLRPLLAEHLLPHLADEAVRDGYVLHR</sequence>
<organism evidence="5 6">
    <name type="scientific">Kutzneria viridogrisea</name>
    <dbReference type="NCBI Taxonomy" id="47990"/>
    <lineage>
        <taxon>Bacteria</taxon>
        <taxon>Bacillati</taxon>
        <taxon>Actinomycetota</taxon>
        <taxon>Actinomycetes</taxon>
        <taxon>Pseudonocardiales</taxon>
        <taxon>Pseudonocardiaceae</taxon>
        <taxon>Kutzneria</taxon>
    </lineage>
</organism>
<dbReference type="PROSITE" id="PS50868">
    <property type="entry name" value="POST_SET"/>
    <property type="match status" value="1"/>
</dbReference>
<evidence type="ECO:0000313" key="5">
    <source>
        <dbReference type="EMBL" id="MBA8923110.1"/>
    </source>
</evidence>
<protein>
    <recommendedName>
        <fullName evidence="7">Post-SET domain-containing protein</fullName>
    </recommendedName>
</protein>
<dbReference type="InterPro" id="IPR003616">
    <property type="entry name" value="Post-SET_dom"/>
</dbReference>
<dbReference type="InterPro" id="IPR046341">
    <property type="entry name" value="SET_dom_sf"/>
</dbReference>
<accession>A0ABR6B8A7</accession>
<keyword evidence="1" id="KW-0808">Transferase</keyword>
<feature type="domain" description="SET" evidence="3">
    <location>
        <begin position="6"/>
        <end position="107"/>
    </location>
</feature>
<dbReference type="InterPro" id="IPR053201">
    <property type="entry name" value="Flavunoidine_N-MTase"/>
</dbReference>
<evidence type="ECO:0000256" key="2">
    <source>
        <dbReference type="ARBA" id="ARBA00022691"/>
    </source>
</evidence>
<dbReference type="Proteomes" id="UP000517916">
    <property type="component" value="Unassembled WGS sequence"/>
</dbReference>
<dbReference type="Gene3D" id="2.170.270.10">
    <property type="entry name" value="SET domain"/>
    <property type="match status" value="1"/>
</dbReference>